<dbReference type="EMBL" id="GBXM01101029">
    <property type="protein sequence ID" value="JAH07548.1"/>
    <property type="molecule type" value="Transcribed_RNA"/>
</dbReference>
<accession>A0A0E9PUK3</accession>
<protein>
    <submittedName>
        <fullName evidence="2">Uncharacterized protein</fullName>
    </submittedName>
</protein>
<keyword evidence="1" id="KW-0472">Membrane</keyword>
<feature type="transmembrane region" description="Helical" evidence="1">
    <location>
        <begin position="20"/>
        <end position="39"/>
    </location>
</feature>
<keyword evidence="1" id="KW-0812">Transmembrane</keyword>
<reference evidence="2" key="2">
    <citation type="journal article" date="2015" name="Fish Shellfish Immunol.">
        <title>Early steps in the European eel (Anguilla anguilla)-Vibrio vulnificus interaction in the gills: Role of the RtxA13 toxin.</title>
        <authorList>
            <person name="Callol A."/>
            <person name="Pajuelo D."/>
            <person name="Ebbesson L."/>
            <person name="Teles M."/>
            <person name="MacKenzie S."/>
            <person name="Amaro C."/>
        </authorList>
    </citation>
    <scope>NUCLEOTIDE SEQUENCE</scope>
</reference>
<evidence type="ECO:0000313" key="2">
    <source>
        <dbReference type="EMBL" id="JAH07548.1"/>
    </source>
</evidence>
<name>A0A0E9PUK3_ANGAN</name>
<proteinExistence type="predicted"/>
<keyword evidence="1" id="KW-1133">Transmembrane helix</keyword>
<reference evidence="2" key="1">
    <citation type="submission" date="2014-11" db="EMBL/GenBank/DDBJ databases">
        <authorList>
            <person name="Amaro Gonzalez C."/>
        </authorList>
    </citation>
    <scope>NUCLEOTIDE SEQUENCE</scope>
</reference>
<dbReference type="AlphaFoldDB" id="A0A0E9PUK3"/>
<sequence length="57" mass="6680">MSFKRPLKLQFPLPYKATDPASLAVVIFFFNAVMKWVLITRRAKSRFFMCVITRPSL</sequence>
<evidence type="ECO:0000256" key="1">
    <source>
        <dbReference type="SAM" id="Phobius"/>
    </source>
</evidence>
<organism evidence="2">
    <name type="scientific">Anguilla anguilla</name>
    <name type="common">European freshwater eel</name>
    <name type="synonym">Muraena anguilla</name>
    <dbReference type="NCBI Taxonomy" id="7936"/>
    <lineage>
        <taxon>Eukaryota</taxon>
        <taxon>Metazoa</taxon>
        <taxon>Chordata</taxon>
        <taxon>Craniata</taxon>
        <taxon>Vertebrata</taxon>
        <taxon>Euteleostomi</taxon>
        <taxon>Actinopterygii</taxon>
        <taxon>Neopterygii</taxon>
        <taxon>Teleostei</taxon>
        <taxon>Anguilliformes</taxon>
        <taxon>Anguillidae</taxon>
        <taxon>Anguilla</taxon>
    </lineage>
</organism>